<keyword evidence="3 7" id="KW-0560">Oxidoreductase</keyword>
<accession>A0ABS5F4X2</accession>
<dbReference type="InterPro" id="IPR036661">
    <property type="entry name" value="Luciferase-like_sf"/>
</dbReference>
<proteinExistence type="inferred from homology"/>
<evidence type="ECO:0000313" key="7">
    <source>
        <dbReference type="EMBL" id="MBR0667623.1"/>
    </source>
</evidence>
<dbReference type="Gene3D" id="3.20.20.30">
    <property type="entry name" value="Luciferase-like domain"/>
    <property type="match status" value="1"/>
</dbReference>
<keyword evidence="8" id="KW-1185">Reference proteome</keyword>
<name>A0ABS5F4X2_9PROT</name>
<keyword evidence="4 7" id="KW-0503">Monooxygenase</keyword>
<dbReference type="EMBL" id="JAAGBB010000038">
    <property type="protein sequence ID" value="MBR0667623.1"/>
    <property type="molecule type" value="Genomic_DNA"/>
</dbReference>
<evidence type="ECO:0000259" key="6">
    <source>
        <dbReference type="Pfam" id="PF00296"/>
    </source>
</evidence>
<feature type="domain" description="Luciferase-like" evidence="6">
    <location>
        <begin position="31"/>
        <end position="397"/>
    </location>
</feature>
<dbReference type="GO" id="GO:0004497">
    <property type="term" value="F:monooxygenase activity"/>
    <property type="evidence" value="ECO:0007669"/>
    <property type="project" value="UniProtKB-KW"/>
</dbReference>
<dbReference type="InterPro" id="IPR011251">
    <property type="entry name" value="Luciferase-like_dom"/>
</dbReference>
<dbReference type="PANTHER" id="PTHR30011">
    <property type="entry name" value="ALKANESULFONATE MONOOXYGENASE-RELATED"/>
    <property type="match status" value="1"/>
</dbReference>
<keyword evidence="2" id="KW-0288">FMN</keyword>
<comment type="caution">
    <text evidence="7">The sequence shown here is derived from an EMBL/GenBank/DDBJ whole genome shotgun (WGS) entry which is preliminary data.</text>
</comment>
<dbReference type="PIRSF" id="PIRSF000337">
    <property type="entry name" value="NTA_MOA"/>
    <property type="match status" value="1"/>
</dbReference>
<dbReference type="EC" id="1.14.-.-" evidence="7"/>
<dbReference type="NCBIfam" id="TIGR03860">
    <property type="entry name" value="FMN_nitrolo"/>
    <property type="match status" value="1"/>
</dbReference>
<evidence type="ECO:0000256" key="2">
    <source>
        <dbReference type="ARBA" id="ARBA00022643"/>
    </source>
</evidence>
<keyword evidence="1" id="KW-0285">Flavoprotein</keyword>
<dbReference type="Pfam" id="PF00296">
    <property type="entry name" value="Bac_luciferase"/>
    <property type="match status" value="1"/>
</dbReference>
<dbReference type="SUPFAM" id="SSF51679">
    <property type="entry name" value="Bacterial luciferase-like"/>
    <property type="match status" value="1"/>
</dbReference>
<evidence type="ECO:0000256" key="4">
    <source>
        <dbReference type="ARBA" id="ARBA00023033"/>
    </source>
</evidence>
<protein>
    <submittedName>
        <fullName evidence="7">NtaA/DmoA family FMN-dependent monooxygenase</fullName>
        <ecNumber evidence="7">1.14.-.-</ecNumber>
    </submittedName>
</protein>
<gene>
    <name evidence="7" type="ORF">GXW71_24930</name>
</gene>
<dbReference type="CDD" id="cd01095">
    <property type="entry name" value="Nitrilotriacetate_monoxgenase"/>
    <property type="match status" value="1"/>
</dbReference>
<comment type="similarity">
    <text evidence="5">Belongs to the NtaA/SnaA/DszA monooxygenase family.</text>
</comment>
<evidence type="ECO:0000313" key="8">
    <source>
        <dbReference type="Proteomes" id="UP001196870"/>
    </source>
</evidence>
<dbReference type="InterPro" id="IPR016215">
    <property type="entry name" value="NTA_MOA"/>
</dbReference>
<evidence type="ECO:0000256" key="5">
    <source>
        <dbReference type="ARBA" id="ARBA00033748"/>
    </source>
</evidence>
<organism evidence="7 8">
    <name type="scientific">Plastoroseomonas hellenica</name>
    <dbReference type="NCBI Taxonomy" id="2687306"/>
    <lineage>
        <taxon>Bacteria</taxon>
        <taxon>Pseudomonadati</taxon>
        <taxon>Pseudomonadota</taxon>
        <taxon>Alphaproteobacteria</taxon>
        <taxon>Acetobacterales</taxon>
        <taxon>Acetobacteraceae</taxon>
        <taxon>Plastoroseomonas</taxon>
    </lineage>
</organism>
<dbReference type="Proteomes" id="UP001196870">
    <property type="component" value="Unassembled WGS sequence"/>
</dbReference>
<evidence type="ECO:0000256" key="3">
    <source>
        <dbReference type="ARBA" id="ARBA00023002"/>
    </source>
</evidence>
<dbReference type="InterPro" id="IPR051260">
    <property type="entry name" value="Diverse_substr_monoxygenases"/>
</dbReference>
<dbReference type="PANTHER" id="PTHR30011:SF16">
    <property type="entry name" value="C2H2 FINGER DOMAIN TRANSCRIPTION FACTOR (EUROFUNG)-RELATED"/>
    <property type="match status" value="1"/>
</dbReference>
<evidence type="ECO:0000256" key="1">
    <source>
        <dbReference type="ARBA" id="ARBA00022630"/>
    </source>
</evidence>
<sequence length="445" mass="49381">MRPRLAGRHRVSVQRRMHLVAYLKTGPTANHPGAWRHPEADLHDIFDPARYEHIARVLEAACFDACFYADTFGLPDIHGGNFDAYLRYGGQISYLDPLMILPVMARVTDHLGLGATLSTTFFPPYYLARTLASLDLLTKGRAAWNVVTSATNLEARNFGLDGIPPKDRRYDHAEEVLEACDALWNCWQDGAFVMDRESGVFIDPAKVRYANFEGPTLTTRGPLTMPRTPQVRPVLLQAGASDRGREFAARWAEMIFCTPHSKADTIAFHDDIKGRMAKYGRAPDQCKVLPSFAMVVGETESIAQEKYAYLQSLIDPEAQRMLNSSLIGADLTRHQTAEAVAAAQGNQGISGSHDRLLQQVAQDGISFAQAASKPRGLLVGTGKSIADQLEDYFTAGACDGFIIWPTIFPKMFEDFCRIVVPELQRRGLFRTEYRADTLRGNLAAP</sequence>
<reference evidence="8" key="1">
    <citation type="journal article" date="2021" name="Syst. Appl. Microbiol.">
        <title>Roseomonas hellenica sp. nov., isolated from roots of wild-growing Alkanna tinctoria.</title>
        <authorList>
            <person name="Rat A."/>
            <person name="Naranjo H.D."/>
            <person name="Lebbe L."/>
            <person name="Cnockaert M."/>
            <person name="Krigas N."/>
            <person name="Grigoriadou K."/>
            <person name="Maloupa E."/>
            <person name="Willems A."/>
        </authorList>
    </citation>
    <scope>NUCLEOTIDE SEQUENCE [LARGE SCALE GENOMIC DNA]</scope>
    <source>
        <strain evidence="8">LMG 31523</strain>
    </source>
</reference>